<dbReference type="PRINTS" id="PR00935">
    <property type="entry name" value="BAND41"/>
</dbReference>
<dbReference type="InterPro" id="IPR047176">
    <property type="entry name" value="FRMD4A/B"/>
</dbReference>
<reference evidence="7" key="2">
    <citation type="journal article" date="2023" name="Science">
        <title>Genomic signatures of disease resistance in endangered staghorn corals.</title>
        <authorList>
            <person name="Vollmer S.V."/>
            <person name="Selwyn J.D."/>
            <person name="Despard B.A."/>
            <person name="Roesel C.L."/>
        </authorList>
    </citation>
    <scope>NUCLEOTIDE SEQUENCE</scope>
    <source>
        <strain evidence="7">K2</strain>
    </source>
</reference>
<comment type="caution">
    <text evidence="7">The sequence shown here is derived from an EMBL/GenBank/DDBJ whole genome shotgun (WGS) entry which is preliminary data.</text>
</comment>
<dbReference type="Proteomes" id="UP001249851">
    <property type="component" value="Unassembled WGS sequence"/>
</dbReference>
<dbReference type="GO" id="GO:0005737">
    <property type="term" value="C:cytoplasm"/>
    <property type="evidence" value="ECO:0007669"/>
    <property type="project" value="UniProtKB-SubCell"/>
</dbReference>
<dbReference type="InterPro" id="IPR029071">
    <property type="entry name" value="Ubiquitin-like_domsf"/>
</dbReference>
<dbReference type="CDD" id="cd17103">
    <property type="entry name" value="FERM_F1_FRMD4"/>
    <property type="match status" value="1"/>
</dbReference>
<dbReference type="PROSITE" id="PS50057">
    <property type="entry name" value="FERM_3"/>
    <property type="match status" value="1"/>
</dbReference>
<feature type="coiled-coil region" evidence="4">
    <location>
        <begin position="491"/>
        <end position="518"/>
    </location>
</feature>
<evidence type="ECO:0000256" key="5">
    <source>
        <dbReference type="SAM" id="MobiDB-lite"/>
    </source>
</evidence>
<evidence type="ECO:0000313" key="7">
    <source>
        <dbReference type="EMBL" id="KAK2553359.1"/>
    </source>
</evidence>
<dbReference type="SMART" id="SM00295">
    <property type="entry name" value="B41"/>
    <property type="match status" value="1"/>
</dbReference>
<dbReference type="Pfam" id="PF00373">
    <property type="entry name" value="FERM_M"/>
    <property type="match status" value="1"/>
</dbReference>
<dbReference type="EMBL" id="JARQWQ010000078">
    <property type="protein sequence ID" value="KAK2553359.1"/>
    <property type="molecule type" value="Genomic_DNA"/>
</dbReference>
<evidence type="ECO:0000259" key="6">
    <source>
        <dbReference type="PROSITE" id="PS50057"/>
    </source>
</evidence>
<dbReference type="InterPro" id="IPR018980">
    <property type="entry name" value="FERM_PH-like_C"/>
</dbReference>
<dbReference type="PANTHER" id="PTHR46079:SF2">
    <property type="entry name" value="FERM DOMAIN-CONTAINING PROTEIN"/>
    <property type="match status" value="1"/>
</dbReference>
<feature type="domain" description="FERM" evidence="6">
    <location>
        <begin position="8"/>
        <end position="311"/>
    </location>
</feature>
<dbReference type="InterPro" id="IPR019749">
    <property type="entry name" value="Band_41_domain"/>
</dbReference>
<dbReference type="PROSITE" id="PS00660">
    <property type="entry name" value="FERM_1"/>
    <property type="match status" value="1"/>
</dbReference>
<dbReference type="InterPro" id="IPR019748">
    <property type="entry name" value="FERM_central"/>
</dbReference>
<evidence type="ECO:0000256" key="4">
    <source>
        <dbReference type="SAM" id="Coils"/>
    </source>
</evidence>
<feature type="region of interest" description="Disordered" evidence="5">
    <location>
        <begin position="572"/>
        <end position="598"/>
    </location>
</feature>
<dbReference type="GO" id="GO:0090162">
    <property type="term" value="P:establishment of epithelial cell polarity"/>
    <property type="evidence" value="ECO:0007669"/>
    <property type="project" value="InterPro"/>
</dbReference>
<proteinExistence type="predicted"/>
<evidence type="ECO:0000256" key="2">
    <source>
        <dbReference type="ARBA" id="ARBA00022490"/>
    </source>
</evidence>
<dbReference type="InterPro" id="IPR011993">
    <property type="entry name" value="PH-like_dom_sf"/>
</dbReference>
<comment type="subcellular location">
    <subcellularLocation>
        <location evidence="1">Cytoplasm</location>
    </subcellularLocation>
</comment>
<feature type="compositionally biased region" description="Low complexity" evidence="5">
    <location>
        <begin position="330"/>
        <end position="349"/>
    </location>
</feature>
<dbReference type="AlphaFoldDB" id="A0AAD9Q2I6"/>
<feature type="region of interest" description="Disordered" evidence="5">
    <location>
        <begin position="520"/>
        <end position="550"/>
    </location>
</feature>
<dbReference type="PANTHER" id="PTHR46079">
    <property type="entry name" value="FERM DOMAIN-CONTAINING PROTEIN 4"/>
    <property type="match status" value="1"/>
</dbReference>
<dbReference type="InterPro" id="IPR014352">
    <property type="entry name" value="FERM/acyl-CoA-bd_prot_sf"/>
</dbReference>
<protein>
    <submittedName>
        <fullName evidence="7">FERM domain-containing protein 4A</fullName>
    </submittedName>
</protein>
<dbReference type="GO" id="GO:0005912">
    <property type="term" value="C:adherens junction"/>
    <property type="evidence" value="ECO:0007669"/>
    <property type="project" value="TreeGrafter"/>
</dbReference>
<dbReference type="Gene3D" id="1.20.80.10">
    <property type="match status" value="1"/>
</dbReference>
<gene>
    <name evidence="7" type="ORF">P5673_025333</name>
</gene>
<dbReference type="InterPro" id="IPR019747">
    <property type="entry name" value="FERM_CS"/>
</dbReference>
<keyword evidence="2" id="KW-0963">Cytoplasm</keyword>
<feature type="region of interest" description="Disordered" evidence="5">
    <location>
        <begin position="330"/>
        <end position="369"/>
    </location>
</feature>
<evidence type="ECO:0000256" key="1">
    <source>
        <dbReference type="ARBA" id="ARBA00004496"/>
    </source>
</evidence>
<evidence type="ECO:0000313" key="8">
    <source>
        <dbReference type="Proteomes" id="UP001249851"/>
    </source>
</evidence>
<dbReference type="CDD" id="cd13191">
    <property type="entry name" value="FERM_C_FRMD4A_FRMD4B"/>
    <property type="match status" value="1"/>
</dbReference>
<keyword evidence="8" id="KW-1185">Reference proteome</keyword>
<dbReference type="Gene3D" id="3.10.20.90">
    <property type="entry name" value="Phosphatidylinositol 3-kinase Catalytic Subunit, Chain A, domain 1"/>
    <property type="match status" value="1"/>
</dbReference>
<dbReference type="Gene3D" id="2.30.29.30">
    <property type="entry name" value="Pleckstrin-homology domain (PH domain)/Phosphotyrosine-binding domain (PTB)"/>
    <property type="match status" value="1"/>
</dbReference>
<dbReference type="SUPFAM" id="SSF47031">
    <property type="entry name" value="Second domain of FERM"/>
    <property type="match status" value="1"/>
</dbReference>
<dbReference type="InterPro" id="IPR018979">
    <property type="entry name" value="FERM_N"/>
</dbReference>
<name>A0AAD9Q2I6_ACRCE</name>
<keyword evidence="3 4" id="KW-0175">Coiled coil</keyword>
<feature type="coiled-coil region" evidence="4">
    <location>
        <begin position="371"/>
        <end position="405"/>
    </location>
</feature>
<organism evidence="7 8">
    <name type="scientific">Acropora cervicornis</name>
    <name type="common">Staghorn coral</name>
    <dbReference type="NCBI Taxonomy" id="6130"/>
    <lineage>
        <taxon>Eukaryota</taxon>
        <taxon>Metazoa</taxon>
        <taxon>Cnidaria</taxon>
        <taxon>Anthozoa</taxon>
        <taxon>Hexacorallia</taxon>
        <taxon>Scleractinia</taxon>
        <taxon>Astrocoeniina</taxon>
        <taxon>Acroporidae</taxon>
        <taxon>Acropora</taxon>
    </lineage>
</organism>
<evidence type="ECO:0000256" key="3">
    <source>
        <dbReference type="ARBA" id="ARBA00023054"/>
    </source>
</evidence>
<dbReference type="Pfam" id="PF09380">
    <property type="entry name" value="FERM_C"/>
    <property type="match status" value="1"/>
</dbReference>
<dbReference type="InterPro" id="IPR021774">
    <property type="entry name" value="CUPID"/>
</dbReference>
<feature type="region of interest" description="Disordered" evidence="5">
    <location>
        <begin position="616"/>
        <end position="674"/>
    </location>
</feature>
<dbReference type="InterPro" id="IPR041785">
    <property type="entry name" value="FRMD4A/B_FERM_C"/>
</dbReference>
<dbReference type="InterPro" id="IPR000299">
    <property type="entry name" value="FERM_domain"/>
</dbReference>
<dbReference type="Pfam" id="PF11819">
    <property type="entry name" value="CUPID"/>
    <property type="match status" value="1"/>
</dbReference>
<dbReference type="FunFam" id="3.10.20.90:FF:000019">
    <property type="entry name" value="FERM domain containing 4A"/>
    <property type="match status" value="1"/>
</dbReference>
<dbReference type="Pfam" id="PF09379">
    <property type="entry name" value="FERM_N"/>
    <property type="match status" value="1"/>
</dbReference>
<dbReference type="InterPro" id="IPR035963">
    <property type="entry name" value="FERM_2"/>
</dbReference>
<accession>A0AAD9Q2I6</accession>
<dbReference type="SUPFAM" id="SSF54236">
    <property type="entry name" value="Ubiquitin-like"/>
    <property type="match status" value="1"/>
</dbReference>
<dbReference type="SMART" id="SM01196">
    <property type="entry name" value="FERM_C"/>
    <property type="match status" value="1"/>
</dbReference>
<sequence>MTDARKPRRCQIVMLDERRLDLLVQPRLMSCDLLDMVASQVGLHEKEYFGLSYSDESNHQNWLRLDKRVLDHEFSRYQDPVLLVFCVRFFVPNILILKETTTVELFFLQARILVFKGTIHCDSETVFELAALALHAISGDFTSDDTARADLRKLPVLPTRTLKERPSITSCENKVLEYYKKADGQTRGESVIRYLCIFQSLPTYGVHYYEVKDKNNIPWWLGLSPKGIGVYDQGDKIKPRKVFLWSQIENIYFRDRKFSIEIRDSYRTNTLTRRPGAGNMMVHAWFSSTAALAKTMWTMAISQHQFYLDKKQVEAKVTLRRTLRDMAQELSQSTGSLISSTSESLSTKSDQSRSVSSLNMNGGDHLSPLPKAAEREMLTALTARKEALMENLMEKTLELKKLCIEEAELIGEYPPETPYTPGSPLPPIRRRVKTAFEFSEFIIEGENEKNEEIKSLAREIEIQSHITTAAQKLAEERNVDKNVRKTRRLTYQKSLRRLKDMEDNLQRAKENHLAVTSNHAVDARDGKPGDGFNRAHSSSSIGSYSRNGRLNSHHYRTNISLNLSARKWKSSTDTAEYHPDERPAYSGPPSPVIPPYRNVSHSLSALSCQGYLESRRHHSPLANGPRAGRLSPRQENARGVPAFQYSDSEDSSPKLSSTSSYANSEDFGEHPEPYWLHRRKGNSYESLDENHFRGSNPRLIVRHPAGQSYESLSSDQDGSISPYSPIRNQRSFSFDIPPSNHRLPNAKYLNASELAIMSTSGTAGSYSVNHNARLSPNLSRRGYFSSSLSNFDEPSLRSETGLRTVKSQVNMSQMPYMTNPGYYRTNQPPQSSIFEEDLLEWRAKDDGEATLV</sequence>
<dbReference type="CDD" id="cd14473">
    <property type="entry name" value="FERM_B-lobe"/>
    <property type="match status" value="1"/>
</dbReference>
<reference evidence="7" key="1">
    <citation type="journal article" date="2023" name="G3 (Bethesda)">
        <title>Whole genome assembly and annotation of the endangered Caribbean coral Acropora cervicornis.</title>
        <authorList>
            <person name="Selwyn J.D."/>
            <person name="Vollmer S.V."/>
        </authorList>
    </citation>
    <scope>NUCLEOTIDE SEQUENCE</scope>
    <source>
        <strain evidence="7">K2</strain>
    </source>
</reference>
<dbReference type="GO" id="GO:0005923">
    <property type="term" value="C:bicellular tight junction"/>
    <property type="evidence" value="ECO:0007669"/>
    <property type="project" value="TreeGrafter"/>
</dbReference>
<dbReference type="SUPFAM" id="SSF50729">
    <property type="entry name" value="PH domain-like"/>
    <property type="match status" value="1"/>
</dbReference>